<dbReference type="Proteomes" id="UP001499990">
    <property type="component" value="Unassembled WGS sequence"/>
</dbReference>
<evidence type="ECO:0000256" key="1">
    <source>
        <dbReference type="SAM" id="Phobius"/>
    </source>
</evidence>
<sequence length="103" mass="11286">MMIFHWVWLAVWTALVLPFGIALLRGRAPAWLRQRSTVRGIRMRGVACLMLYGSALAPSLLTLTGSAADEHLVLRIVTGPALVLAAIAVFVAAGYADRRDRTR</sequence>
<feature type="transmembrane region" description="Helical" evidence="1">
    <location>
        <begin position="72"/>
        <end position="96"/>
    </location>
</feature>
<keyword evidence="1" id="KW-1133">Transmembrane helix</keyword>
<evidence type="ECO:0000313" key="2">
    <source>
        <dbReference type="EMBL" id="GAA3370850.1"/>
    </source>
</evidence>
<gene>
    <name evidence="2" type="ORF">GCM10020367_19130</name>
</gene>
<keyword evidence="3" id="KW-1185">Reference proteome</keyword>
<protein>
    <submittedName>
        <fullName evidence="2">Uncharacterized protein</fullName>
    </submittedName>
</protein>
<feature type="transmembrane region" description="Helical" evidence="1">
    <location>
        <begin position="6"/>
        <end position="24"/>
    </location>
</feature>
<dbReference type="EMBL" id="BAAAYL010000001">
    <property type="protein sequence ID" value="GAA3370850.1"/>
    <property type="molecule type" value="Genomic_DNA"/>
</dbReference>
<keyword evidence="1" id="KW-0472">Membrane</keyword>
<organism evidence="2 3">
    <name type="scientific">Streptomyces sannanensis</name>
    <dbReference type="NCBI Taxonomy" id="285536"/>
    <lineage>
        <taxon>Bacteria</taxon>
        <taxon>Bacillati</taxon>
        <taxon>Actinomycetota</taxon>
        <taxon>Actinomycetes</taxon>
        <taxon>Kitasatosporales</taxon>
        <taxon>Streptomycetaceae</taxon>
        <taxon>Streptomyces</taxon>
    </lineage>
</organism>
<accession>A0ABP6S8X4</accession>
<feature type="transmembrane region" description="Helical" evidence="1">
    <location>
        <begin position="45"/>
        <end position="66"/>
    </location>
</feature>
<keyword evidence="1" id="KW-0812">Transmembrane</keyword>
<reference evidence="3" key="1">
    <citation type="journal article" date="2019" name="Int. J. Syst. Evol. Microbiol.">
        <title>The Global Catalogue of Microorganisms (GCM) 10K type strain sequencing project: providing services to taxonomists for standard genome sequencing and annotation.</title>
        <authorList>
            <consortium name="The Broad Institute Genomics Platform"/>
            <consortium name="The Broad Institute Genome Sequencing Center for Infectious Disease"/>
            <person name="Wu L."/>
            <person name="Ma J."/>
        </authorList>
    </citation>
    <scope>NUCLEOTIDE SEQUENCE [LARGE SCALE GENOMIC DNA]</scope>
    <source>
        <strain evidence="3">JCM 9651</strain>
    </source>
</reference>
<evidence type="ECO:0000313" key="3">
    <source>
        <dbReference type="Proteomes" id="UP001499990"/>
    </source>
</evidence>
<name>A0ABP6S8X4_9ACTN</name>
<proteinExistence type="predicted"/>
<dbReference type="RefSeq" id="WP_345035820.1">
    <property type="nucleotide sequence ID" value="NZ_BAAAYL010000001.1"/>
</dbReference>
<comment type="caution">
    <text evidence="2">The sequence shown here is derived from an EMBL/GenBank/DDBJ whole genome shotgun (WGS) entry which is preliminary data.</text>
</comment>